<dbReference type="Proteomes" id="UP000007800">
    <property type="component" value="Unassembled WGS sequence"/>
</dbReference>
<organism evidence="2">
    <name type="scientific">Perkinsus marinus (strain ATCC 50983 / TXsc)</name>
    <dbReference type="NCBI Taxonomy" id="423536"/>
    <lineage>
        <taxon>Eukaryota</taxon>
        <taxon>Sar</taxon>
        <taxon>Alveolata</taxon>
        <taxon>Perkinsozoa</taxon>
        <taxon>Perkinsea</taxon>
        <taxon>Perkinsida</taxon>
        <taxon>Perkinsidae</taxon>
        <taxon>Perkinsus</taxon>
    </lineage>
</organism>
<reference evidence="1 2" key="1">
    <citation type="submission" date="2008-07" db="EMBL/GenBank/DDBJ databases">
        <authorList>
            <person name="El-Sayed N."/>
            <person name="Caler E."/>
            <person name="Inman J."/>
            <person name="Amedeo P."/>
            <person name="Hass B."/>
            <person name="Wortman J."/>
        </authorList>
    </citation>
    <scope>NUCLEOTIDE SEQUENCE [LARGE SCALE GENOMIC DNA]</scope>
    <source>
        <strain evidence="2">ATCC 50983 / TXsc</strain>
    </source>
</reference>
<protein>
    <submittedName>
        <fullName evidence="1">Uncharacterized protein</fullName>
    </submittedName>
</protein>
<gene>
    <name evidence="1" type="ORF">Pmar_PMAR006020</name>
</gene>
<dbReference type="OrthoDB" id="10678106at2759"/>
<dbReference type="GeneID" id="9065217"/>
<proteinExistence type="predicted"/>
<feature type="non-terminal residue" evidence="1">
    <location>
        <position position="1"/>
    </location>
</feature>
<sequence length="69" mass="8009">ESLAILVVARWRKFICRKRKMMEDALSAGLETSRMEIMVRAEREKEIWTRLGEIRAEITKMKIQSVAGG</sequence>
<evidence type="ECO:0000313" key="1">
    <source>
        <dbReference type="EMBL" id="EER06255.1"/>
    </source>
</evidence>
<name>C5L9Z9_PERM5</name>
<dbReference type="AlphaFoldDB" id="C5L9Z9"/>
<dbReference type="InParanoid" id="C5L9Z9"/>
<dbReference type="EMBL" id="GG680729">
    <property type="protein sequence ID" value="EER06255.1"/>
    <property type="molecule type" value="Genomic_DNA"/>
</dbReference>
<dbReference type="RefSeq" id="XP_002774439.1">
    <property type="nucleotide sequence ID" value="XM_002774393.1"/>
</dbReference>
<evidence type="ECO:0000313" key="2">
    <source>
        <dbReference type="Proteomes" id="UP000007800"/>
    </source>
</evidence>
<keyword evidence="2" id="KW-1185">Reference proteome</keyword>
<accession>C5L9Z9</accession>